<proteinExistence type="inferred from homology"/>
<dbReference type="GO" id="GO:0047453">
    <property type="term" value="F:ATP-dependent NAD(P)H-hydrate dehydratase activity"/>
    <property type="evidence" value="ECO:0007669"/>
    <property type="project" value="UniProtKB-UniRule"/>
</dbReference>
<comment type="similarity">
    <text evidence="7">Belongs to the NnrD/CARKD family.</text>
</comment>
<evidence type="ECO:0000256" key="1">
    <source>
        <dbReference type="ARBA" id="ARBA00022741"/>
    </source>
</evidence>
<dbReference type="HAMAP" id="MF_01965">
    <property type="entry name" value="NADHX_dehydratase"/>
    <property type="match status" value="1"/>
</dbReference>
<comment type="function">
    <text evidence="7">Catalyzes the dehydration of the S-form of NAD(P)HX at the expense of ATP, which is converted to ADP. Together with NAD(P)HX epimerase, which catalyzes the epimerization of the S- and R-forms, the enzyme allows the repair of both epimers of NAD(P)HX, a damaged form of NAD(P)H that is a result of enzymatic or heat-dependent hydration.</text>
</comment>
<dbReference type="InterPro" id="IPR029056">
    <property type="entry name" value="Ribokinase-like"/>
</dbReference>
<dbReference type="EMBL" id="CAJNOC010000082">
    <property type="protein sequence ID" value="CAF0713335.1"/>
    <property type="molecule type" value="Genomic_DNA"/>
</dbReference>
<dbReference type="GO" id="GO:0005524">
    <property type="term" value="F:ATP binding"/>
    <property type="evidence" value="ECO:0007669"/>
    <property type="project" value="UniProtKB-KW"/>
</dbReference>
<keyword evidence="4 7" id="KW-0520">NAD</keyword>
<sequence>MSINNKIIQNFKELIPKLHKGLHKGQSGRIGIIGGSRDYSGAPYFSSMSCLRAGADLTYLLTTTSASPTIKAYSPELIVLPILDDPCYESEVQSLMKKFHSLIIGPGLGRTDAAFENIKIAIKHARSQNIPIVIDADGIYLLASDTSHISGYEKCILTPNFMEFKRLYEKSFKNEEYDEESKFNTLEAQCEAVKRLAQRLENVTILKKGQIDVISDGKHVICNDLEGSLKRCGGIGDLLTGILGLFSYWCDLDKSKESKTEEIPSNIVACYSASVFIRECSKIAFSKYHRAFLAVDVIEEIAQTFYQMFDKK</sequence>
<dbReference type="InterPro" id="IPR000631">
    <property type="entry name" value="CARKD"/>
</dbReference>
<comment type="catalytic activity">
    <reaction evidence="6 7">
        <text>(6S)-NADPHX + ATP = ADP + phosphate + NADPH + H(+)</text>
        <dbReference type="Rhea" id="RHEA:32231"/>
        <dbReference type="ChEBI" id="CHEBI:15378"/>
        <dbReference type="ChEBI" id="CHEBI:30616"/>
        <dbReference type="ChEBI" id="CHEBI:43474"/>
        <dbReference type="ChEBI" id="CHEBI:57783"/>
        <dbReference type="ChEBI" id="CHEBI:64076"/>
        <dbReference type="ChEBI" id="CHEBI:456216"/>
        <dbReference type="EC" id="4.2.1.93"/>
    </reaction>
</comment>
<dbReference type="CDD" id="cd01171">
    <property type="entry name" value="YXKO-related"/>
    <property type="match status" value="1"/>
</dbReference>
<name>A0A813M2G5_9BILA</name>
<feature type="binding site" evidence="7">
    <location>
        <position position="237"/>
    </location>
    <ligand>
        <name>(6S)-NADPHX</name>
        <dbReference type="ChEBI" id="CHEBI:64076"/>
    </ligand>
</feature>
<evidence type="ECO:0000256" key="6">
    <source>
        <dbReference type="ARBA" id="ARBA00047472"/>
    </source>
</evidence>
<accession>A0A813M2G5</accession>
<keyword evidence="1 7" id="KW-0547">Nucleotide-binding</keyword>
<keyword evidence="5 7" id="KW-0456">Lyase</keyword>
<dbReference type="Gene3D" id="3.40.1190.20">
    <property type="match status" value="1"/>
</dbReference>
<dbReference type="Proteomes" id="UP000663879">
    <property type="component" value="Unassembled WGS sequence"/>
</dbReference>
<dbReference type="SUPFAM" id="SSF53613">
    <property type="entry name" value="Ribokinase-like"/>
    <property type="match status" value="1"/>
</dbReference>
<feature type="binding site" evidence="7">
    <location>
        <begin position="208"/>
        <end position="212"/>
    </location>
    <ligand>
        <name>ATP</name>
        <dbReference type="ChEBI" id="CHEBI:30616"/>
    </ligand>
</feature>
<evidence type="ECO:0000256" key="2">
    <source>
        <dbReference type="ARBA" id="ARBA00022840"/>
    </source>
</evidence>
<dbReference type="OrthoDB" id="8110916at2759"/>
<evidence type="ECO:0000256" key="3">
    <source>
        <dbReference type="ARBA" id="ARBA00022857"/>
    </source>
</evidence>
<keyword evidence="3" id="KW-0521">NADP</keyword>
<dbReference type="AlphaFoldDB" id="A0A813M2G5"/>
<feature type="binding site" evidence="7">
    <location>
        <begin position="160"/>
        <end position="166"/>
    </location>
    <ligand>
        <name>(6S)-NADPHX</name>
        <dbReference type="ChEBI" id="CHEBI:64076"/>
    </ligand>
</feature>
<feature type="binding site" evidence="7">
    <location>
        <position position="107"/>
    </location>
    <ligand>
        <name>(6S)-NADPHX</name>
        <dbReference type="ChEBI" id="CHEBI:64076"/>
    </ligand>
</feature>
<dbReference type="GO" id="GO:0110051">
    <property type="term" value="P:metabolite repair"/>
    <property type="evidence" value="ECO:0007669"/>
    <property type="project" value="TreeGrafter"/>
</dbReference>
<dbReference type="PROSITE" id="PS51383">
    <property type="entry name" value="YJEF_C_3"/>
    <property type="match status" value="1"/>
</dbReference>
<protein>
    <recommendedName>
        <fullName evidence="7">ATP-dependent (S)-NAD(P)H-hydrate dehydratase</fullName>
        <ecNumber evidence="7">4.2.1.93</ecNumber>
    </recommendedName>
    <alternativeName>
        <fullName evidence="7">ATP-dependent NAD(P)HX dehydratase</fullName>
    </alternativeName>
</protein>
<reference evidence="9" key="1">
    <citation type="submission" date="2021-02" db="EMBL/GenBank/DDBJ databases">
        <authorList>
            <person name="Nowell W R."/>
        </authorList>
    </citation>
    <scope>NUCLEOTIDE SEQUENCE</scope>
    <source>
        <strain evidence="9">Ploen Becks lab</strain>
    </source>
</reference>
<dbReference type="GO" id="GO:0046496">
    <property type="term" value="P:nicotinamide nucleotide metabolic process"/>
    <property type="evidence" value="ECO:0007669"/>
    <property type="project" value="UniProtKB-UniRule"/>
</dbReference>
<evidence type="ECO:0000259" key="8">
    <source>
        <dbReference type="PROSITE" id="PS51383"/>
    </source>
</evidence>
<gene>
    <name evidence="9" type="ORF">OXX778_LOCUS1325</name>
</gene>
<keyword evidence="7" id="KW-0597">Phosphoprotein</keyword>
<evidence type="ECO:0000313" key="9">
    <source>
        <dbReference type="EMBL" id="CAF0713335.1"/>
    </source>
</evidence>
<evidence type="ECO:0000313" key="10">
    <source>
        <dbReference type="Proteomes" id="UP000663879"/>
    </source>
</evidence>
<evidence type="ECO:0000256" key="4">
    <source>
        <dbReference type="ARBA" id="ARBA00023027"/>
    </source>
</evidence>
<feature type="domain" description="YjeF C-terminal" evidence="8">
    <location>
        <begin position="7"/>
        <end position="308"/>
    </location>
</feature>
<keyword evidence="10" id="KW-1185">Reference proteome</keyword>
<evidence type="ECO:0000256" key="5">
    <source>
        <dbReference type="ARBA" id="ARBA00023239"/>
    </source>
</evidence>
<organism evidence="9 10">
    <name type="scientific">Brachionus calyciflorus</name>
    <dbReference type="NCBI Taxonomy" id="104777"/>
    <lineage>
        <taxon>Eukaryota</taxon>
        <taxon>Metazoa</taxon>
        <taxon>Spiralia</taxon>
        <taxon>Gnathifera</taxon>
        <taxon>Rotifera</taxon>
        <taxon>Eurotatoria</taxon>
        <taxon>Monogononta</taxon>
        <taxon>Pseudotrocha</taxon>
        <taxon>Ploima</taxon>
        <taxon>Brachionidae</taxon>
        <taxon>Brachionus</taxon>
    </lineage>
</organism>
<dbReference type="NCBIfam" id="TIGR00196">
    <property type="entry name" value="yjeF_cterm"/>
    <property type="match status" value="1"/>
</dbReference>
<keyword evidence="2 7" id="KW-0067">ATP-binding</keyword>
<evidence type="ECO:0000256" key="7">
    <source>
        <dbReference type="HAMAP-Rule" id="MF_03157"/>
    </source>
</evidence>
<feature type="binding site" evidence="7">
    <location>
        <begin position="227"/>
        <end position="236"/>
    </location>
    <ligand>
        <name>ATP</name>
        <dbReference type="ChEBI" id="CHEBI:30616"/>
    </ligand>
</feature>
<dbReference type="PANTHER" id="PTHR12592">
    <property type="entry name" value="ATP-DEPENDENT (S)-NAD(P)H-HYDRATE DEHYDRATASE FAMILY MEMBER"/>
    <property type="match status" value="1"/>
</dbReference>
<dbReference type="PANTHER" id="PTHR12592:SF0">
    <property type="entry name" value="ATP-DEPENDENT (S)-NAD(P)H-HYDRATE DEHYDRATASE"/>
    <property type="match status" value="1"/>
</dbReference>
<comment type="caution">
    <text evidence="9">The sequence shown here is derived from an EMBL/GenBank/DDBJ whole genome shotgun (WGS) entry which is preliminary data.</text>
</comment>
<dbReference type="EC" id="4.2.1.93" evidence="7"/>
<comment type="cofactor">
    <cofactor evidence="7">
        <name>Mg(2+)</name>
        <dbReference type="ChEBI" id="CHEBI:18420"/>
    </cofactor>
</comment>
<dbReference type="Pfam" id="PF01256">
    <property type="entry name" value="Carb_kinase"/>
    <property type="match status" value="1"/>
</dbReference>
<comment type="catalytic activity">
    <reaction evidence="7">
        <text>(6S)-NADHX + ATP = ADP + phosphate + NADH + H(+)</text>
        <dbReference type="Rhea" id="RHEA:19017"/>
        <dbReference type="ChEBI" id="CHEBI:15378"/>
        <dbReference type="ChEBI" id="CHEBI:30616"/>
        <dbReference type="ChEBI" id="CHEBI:43474"/>
        <dbReference type="ChEBI" id="CHEBI:57945"/>
        <dbReference type="ChEBI" id="CHEBI:64074"/>
        <dbReference type="ChEBI" id="CHEBI:456216"/>
        <dbReference type="EC" id="4.2.1.93"/>
    </reaction>
</comment>